<keyword evidence="3" id="KW-1185">Reference proteome</keyword>
<keyword evidence="1" id="KW-1133">Transmembrane helix</keyword>
<gene>
    <name evidence="2" type="ORF">NATSA_10070</name>
</gene>
<dbReference type="PROSITE" id="PS51257">
    <property type="entry name" value="PROKAR_LIPOPROTEIN"/>
    <property type="match status" value="1"/>
</dbReference>
<comment type="caution">
    <text evidence="2">The sequence shown here is derived from an EMBL/GenBank/DDBJ whole genome shotgun (WGS) entry which is preliminary data.</text>
</comment>
<proteinExistence type="predicted"/>
<dbReference type="AlphaFoldDB" id="A0A8J7RMZ1"/>
<protein>
    <submittedName>
        <fullName evidence="2">Uncharacterized protein</fullName>
    </submittedName>
</protein>
<keyword evidence="1" id="KW-0472">Membrane</keyword>
<evidence type="ECO:0000313" key="2">
    <source>
        <dbReference type="EMBL" id="MBP3193008.1"/>
    </source>
</evidence>
<sequence length="52" mass="5817">MNIYLRPLYLLSALLLITVGSFVFFTSCNDDAEPRADISPLFEPIPPEVPGY</sequence>
<name>A0A8J7RMZ1_9BACT</name>
<reference evidence="2" key="1">
    <citation type="submission" date="2021-02" db="EMBL/GenBank/DDBJ databases">
        <title>Natronogracilivirga saccharolytica gen. nov. sp. nov. a new anaerobic, haloalkiliphilic carbohydrate-fermenting bacterium from soda lake and proposing of Cyclonatronumiaceae fam. nov. in the phylum Balneolaeota.</title>
        <authorList>
            <person name="Zhilina T.N."/>
            <person name="Sorokin D.Y."/>
            <person name="Zavarzina D.G."/>
            <person name="Toshchakov S.V."/>
            <person name="Kublanov I.V."/>
        </authorList>
    </citation>
    <scope>NUCLEOTIDE SEQUENCE</scope>
    <source>
        <strain evidence="2">Z-1702</strain>
    </source>
</reference>
<dbReference type="RefSeq" id="WP_210512233.1">
    <property type="nucleotide sequence ID" value="NZ_JAFIDN010000007.1"/>
</dbReference>
<organism evidence="2 3">
    <name type="scientific">Natronogracilivirga saccharolytica</name>
    <dbReference type="NCBI Taxonomy" id="2812953"/>
    <lineage>
        <taxon>Bacteria</taxon>
        <taxon>Pseudomonadati</taxon>
        <taxon>Balneolota</taxon>
        <taxon>Balneolia</taxon>
        <taxon>Balneolales</taxon>
        <taxon>Cyclonatronaceae</taxon>
        <taxon>Natronogracilivirga</taxon>
    </lineage>
</organism>
<feature type="transmembrane region" description="Helical" evidence="1">
    <location>
        <begin position="7"/>
        <end position="25"/>
    </location>
</feature>
<dbReference type="Proteomes" id="UP000673975">
    <property type="component" value="Unassembled WGS sequence"/>
</dbReference>
<dbReference type="EMBL" id="JAFIDN010000007">
    <property type="protein sequence ID" value="MBP3193008.1"/>
    <property type="molecule type" value="Genomic_DNA"/>
</dbReference>
<evidence type="ECO:0000313" key="3">
    <source>
        <dbReference type="Proteomes" id="UP000673975"/>
    </source>
</evidence>
<evidence type="ECO:0000256" key="1">
    <source>
        <dbReference type="SAM" id="Phobius"/>
    </source>
</evidence>
<accession>A0A8J7RMZ1</accession>
<keyword evidence="1" id="KW-0812">Transmembrane</keyword>